<sequence length="175" mass="19539">MTEHPATTDDRLQRAVTQLVTVFEQLGAEHKALVAEAEKTIAKERRGTVHRTVECIAQASYTLSPMVNMLATVHGLKALGTDNQFSKDADGLDYSPLNSLRNPSETVCEADRRAPQRQVGRLLQHVVGRRIECCRSWTPSFSSPQAPLGPHHEEKQCHTRNCSPPRRSSPMRRSC</sequence>
<accession>A0ABS1PS55</accession>
<gene>
    <name evidence="2" type="ORF">JK364_23105</name>
</gene>
<evidence type="ECO:0000313" key="2">
    <source>
        <dbReference type="EMBL" id="MBL1115263.1"/>
    </source>
</evidence>
<evidence type="ECO:0000256" key="1">
    <source>
        <dbReference type="SAM" id="MobiDB-lite"/>
    </source>
</evidence>
<comment type="caution">
    <text evidence="2">The sequence shown here is derived from an EMBL/GenBank/DDBJ whole genome shotgun (WGS) entry which is preliminary data.</text>
</comment>
<evidence type="ECO:0008006" key="4">
    <source>
        <dbReference type="Google" id="ProtNLM"/>
    </source>
</evidence>
<feature type="compositionally biased region" description="Low complexity" evidence="1">
    <location>
        <begin position="163"/>
        <end position="175"/>
    </location>
</feature>
<organism evidence="2 3">
    <name type="scientific">Streptomyces endocoffeicus</name>
    <dbReference type="NCBI Taxonomy" id="2898945"/>
    <lineage>
        <taxon>Bacteria</taxon>
        <taxon>Bacillati</taxon>
        <taxon>Actinomycetota</taxon>
        <taxon>Actinomycetes</taxon>
        <taxon>Kitasatosporales</taxon>
        <taxon>Streptomycetaceae</taxon>
        <taxon>Streptomyces</taxon>
    </lineage>
</organism>
<evidence type="ECO:0000313" key="3">
    <source>
        <dbReference type="Proteomes" id="UP000621510"/>
    </source>
</evidence>
<dbReference type="EMBL" id="JAERRG010000009">
    <property type="protein sequence ID" value="MBL1115263.1"/>
    <property type="molecule type" value="Genomic_DNA"/>
</dbReference>
<dbReference type="RefSeq" id="WP_201853062.1">
    <property type="nucleotide sequence ID" value="NZ_JAERRG010000009.1"/>
</dbReference>
<protein>
    <recommendedName>
        <fullName evidence="4">Transposase</fullName>
    </recommendedName>
</protein>
<proteinExistence type="predicted"/>
<feature type="region of interest" description="Disordered" evidence="1">
    <location>
        <begin position="144"/>
        <end position="175"/>
    </location>
</feature>
<dbReference type="Proteomes" id="UP000621510">
    <property type="component" value="Unassembled WGS sequence"/>
</dbReference>
<name>A0ABS1PS55_9ACTN</name>
<reference evidence="2 3" key="1">
    <citation type="submission" date="2021-01" db="EMBL/GenBank/DDBJ databases">
        <title>WGS of actinomycetes isolated from Thailand.</title>
        <authorList>
            <person name="Thawai C."/>
        </authorList>
    </citation>
    <scope>NUCLEOTIDE SEQUENCE [LARGE SCALE GENOMIC DNA]</scope>
    <source>
        <strain evidence="2 3">CA3R110</strain>
    </source>
</reference>
<keyword evidence="3" id="KW-1185">Reference proteome</keyword>